<organism evidence="1 2">
    <name type="scientific">Bradyrhizobium diazoefficiens (strain JCM 10833 / BCRC 13528 / IAM 13628 / NBRC 14792 / USDA 110)</name>
    <dbReference type="NCBI Taxonomy" id="224911"/>
    <lineage>
        <taxon>Bacteria</taxon>
        <taxon>Pseudomonadati</taxon>
        <taxon>Pseudomonadota</taxon>
        <taxon>Alphaproteobacteria</taxon>
        <taxon>Hyphomicrobiales</taxon>
        <taxon>Nitrobacteraceae</taxon>
        <taxon>Bradyrhizobium</taxon>
    </lineage>
</organism>
<dbReference type="KEGG" id="bja:bll2453"/>
<dbReference type="HOGENOM" id="CLU_1599556_0_0_5"/>
<keyword evidence="2" id="KW-1185">Reference proteome</keyword>
<protein>
    <submittedName>
        <fullName evidence="1">Bll2453 protein</fullName>
    </submittedName>
</protein>
<dbReference type="Proteomes" id="UP000002526">
    <property type="component" value="Chromosome"/>
</dbReference>
<dbReference type="InParanoid" id="Q89SE7"/>
<evidence type="ECO:0000313" key="1">
    <source>
        <dbReference type="EMBL" id="BAC47718.1"/>
    </source>
</evidence>
<sequence>MGPGFRQDDIGRQRSVQLRQRMHDHRSRGGARVAGEQRAEILLDPGDRAPVRLLRLLELVEDRDRCDRVVAGIDDVIGAETVDVADDRNGAVLDAARQLLRAPAFRLGLTDGGIHGFLLPAINVGFVPGLDVTPKRGARIPSLVNPALIRLRDLQPMVKHASTSLP</sequence>
<name>Q89SE7_BRADU</name>
<reference evidence="2" key="1">
    <citation type="journal article" date="2002" name="DNA Res.">
        <title>Complete genomic sequence of nitrogen-fixing symbiotic bacterium Bradyrhizobium japonicum USDA110.</title>
        <authorList>
            <person name="Kaneko T."/>
            <person name="Nakamura Y."/>
            <person name="Sato S."/>
            <person name="Minamisawa K."/>
            <person name="Uchiumi T."/>
            <person name="Sasamoto S."/>
            <person name="Watanabe A."/>
            <person name="Idesawa K."/>
            <person name="Iriguchi M."/>
            <person name="Kawashima K."/>
            <person name="Kohara M."/>
            <person name="Matsumoto M."/>
            <person name="Shimpo S."/>
            <person name="Tsuruoka H."/>
            <person name="Wada T."/>
            <person name="Yamada M."/>
            <person name="Tabata S."/>
        </authorList>
    </citation>
    <scope>NUCLEOTIDE SEQUENCE [LARGE SCALE GENOMIC DNA]</scope>
    <source>
        <strain evidence="2">JCM 10833 / BCRC 13528 / IAM 13628 / NBRC 14792 / USDA 110</strain>
    </source>
</reference>
<gene>
    <name evidence="1" type="ordered locus">bll2453</name>
</gene>
<dbReference type="OrthoDB" id="8255585at2"/>
<dbReference type="EMBL" id="BA000040">
    <property type="protein sequence ID" value="BAC47718.1"/>
    <property type="molecule type" value="Genomic_DNA"/>
</dbReference>
<dbReference type="EnsemblBacteria" id="BAC47718">
    <property type="protein sequence ID" value="BAC47718"/>
    <property type="gene ID" value="BAC47718"/>
</dbReference>
<dbReference type="AlphaFoldDB" id="Q89SE7"/>
<evidence type="ECO:0000313" key="2">
    <source>
        <dbReference type="Proteomes" id="UP000002526"/>
    </source>
</evidence>
<accession>Q89SE7</accession>
<proteinExistence type="predicted"/>